<accession>A0A5B8J6Q2</accession>
<dbReference type="KEGG" id="lit:FPZ52_11125"/>
<dbReference type="Pfam" id="PF13730">
    <property type="entry name" value="HTH_36"/>
    <property type="match status" value="1"/>
</dbReference>
<dbReference type="EMBL" id="CP042261">
    <property type="protein sequence ID" value="QDY70117.1"/>
    <property type="molecule type" value="Genomic_DNA"/>
</dbReference>
<dbReference type="RefSeq" id="WP_146365507.1">
    <property type="nucleotide sequence ID" value="NZ_CP042261.1"/>
</dbReference>
<proteinExistence type="predicted"/>
<name>A0A5B8J6Q2_9RHOB</name>
<sequence length="255" mass="28231">MSGRAIRALKDKVSSLPTPGAKLLLFHLMIEHREGKDMTCSISGLARELGVKRDTILTALRELERAGLAVRIGNVIALQLPAETVQSLDSRAGAEPCPATGQETAQPLDTTCPATGQKLSNERTPLKEEEKEREGARVEKSRDFSTRPPDREKDPAHAEIGYREKEGPQCLRLSPETGAWRSPGSEAEKAIFLHLKTKHGLEGEYRAAAFNQLMIEAETARQAGEVPDWVLRDESQWLLWTLRHKAKEIGLDPVT</sequence>
<dbReference type="SUPFAM" id="SSF46785">
    <property type="entry name" value="Winged helix' DNA-binding domain"/>
    <property type="match status" value="1"/>
</dbReference>
<reference evidence="2 3" key="1">
    <citation type="submission" date="2019-07" db="EMBL/GenBank/DDBJ databases">
        <title>Litoreibacter alkalisoli sp. nov., isolated from saline-alkaline soil.</title>
        <authorList>
            <person name="Wang S."/>
            <person name="Xu L."/>
            <person name="Xing Y.-T."/>
            <person name="Sun J.-Q."/>
        </authorList>
    </citation>
    <scope>NUCLEOTIDE SEQUENCE [LARGE SCALE GENOMIC DNA]</scope>
    <source>
        <strain evidence="2 3">LN3S51</strain>
    </source>
</reference>
<gene>
    <name evidence="2" type="ORF">FPZ52_11125</name>
</gene>
<dbReference type="AlphaFoldDB" id="A0A5B8J6Q2"/>
<keyword evidence="3" id="KW-1185">Reference proteome</keyword>
<evidence type="ECO:0000313" key="3">
    <source>
        <dbReference type="Proteomes" id="UP000318483"/>
    </source>
</evidence>
<dbReference type="InterPro" id="IPR036390">
    <property type="entry name" value="WH_DNA-bd_sf"/>
</dbReference>
<evidence type="ECO:0000313" key="2">
    <source>
        <dbReference type="EMBL" id="QDY70117.1"/>
    </source>
</evidence>
<dbReference type="Proteomes" id="UP000318483">
    <property type="component" value="Chromosome"/>
</dbReference>
<organism evidence="2 3">
    <name type="scientific">Qingshengfaniella alkalisoli</name>
    <dbReference type="NCBI Taxonomy" id="2599296"/>
    <lineage>
        <taxon>Bacteria</taxon>
        <taxon>Pseudomonadati</taxon>
        <taxon>Pseudomonadota</taxon>
        <taxon>Alphaproteobacteria</taxon>
        <taxon>Rhodobacterales</taxon>
        <taxon>Paracoccaceae</taxon>
        <taxon>Qingshengfaniella</taxon>
    </lineage>
</organism>
<evidence type="ECO:0000256" key="1">
    <source>
        <dbReference type="SAM" id="MobiDB-lite"/>
    </source>
</evidence>
<feature type="region of interest" description="Disordered" evidence="1">
    <location>
        <begin position="91"/>
        <end position="167"/>
    </location>
</feature>
<protein>
    <submittedName>
        <fullName evidence="2">Helix-turn-helix domain-containing protein</fullName>
    </submittedName>
</protein>
<feature type="compositionally biased region" description="Polar residues" evidence="1">
    <location>
        <begin position="101"/>
        <end position="119"/>
    </location>
</feature>
<feature type="compositionally biased region" description="Basic and acidic residues" evidence="1">
    <location>
        <begin position="120"/>
        <end position="167"/>
    </location>
</feature>
<dbReference type="OrthoDB" id="9814815at2"/>